<accession>A0A0R1VUH7</accession>
<protein>
    <submittedName>
        <fullName evidence="2">Uncharacterized protein</fullName>
    </submittedName>
</protein>
<keyword evidence="3" id="KW-1185">Reference proteome</keyword>
<keyword evidence="1" id="KW-0812">Transmembrane</keyword>
<feature type="transmembrane region" description="Helical" evidence="1">
    <location>
        <begin position="25"/>
        <end position="42"/>
    </location>
</feature>
<dbReference type="EMBL" id="AZFX01000058">
    <property type="protein sequence ID" value="KRM09202.1"/>
    <property type="molecule type" value="Genomic_DNA"/>
</dbReference>
<sequence>MLTALEIVNKVLGYFNIKDKPKNRAFTLIGFFANFYLLYLAITNLRYAGYRLIGLGFLAAFLLVFYFEVLNYFYYFTDKKFKFDISPWIEKKLGGRPAVNAEIAHAASFSQNIPSAGLFDRKQVLPATLNVSADQQQNVQKLAQDLVAQGYLSLNYQGFSDQELYAQAQATHERLFAIGAPVQLPFYEIKNQYGHLFLYAGLNALSEQPVGEIRRIGLTNVEQAAEKYDLVVATSYLRGGPYKIAGRGGLIENSEPYEIIAEIAYQPKKAEVK</sequence>
<reference evidence="2 3" key="1">
    <citation type="journal article" date="2015" name="Genome Announc.">
        <title>Expanding the biotechnology potential of lactobacilli through comparative genomics of 213 strains and associated genera.</title>
        <authorList>
            <person name="Sun Z."/>
            <person name="Harris H.M."/>
            <person name="McCann A."/>
            <person name="Guo C."/>
            <person name="Argimon S."/>
            <person name="Zhang W."/>
            <person name="Yang X."/>
            <person name="Jeffery I.B."/>
            <person name="Cooney J.C."/>
            <person name="Kagawa T.F."/>
            <person name="Liu W."/>
            <person name="Song Y."/>
            <person name="Salvetti E."/>
            <person name="Wrobel A."/>
            <person name="Rasinkangas P."/>
            <person name="Parkhill J."/>
            <person name="Rea M.C."/>
            <person name="O'Sullivan O."/>
            <person name="Ritari J."/>
            <person name="Douillard F.P."/>
            <person name="Paul Ross R."/>
            <person name="Yang R."/>
            <person name="Briner A.E."/>
            <person name="Felis G.E."/>
            <person name="de Vos W.M."/>
            <person name="Barrangou R."/>
            <person name="Klaenhammer T.R."/>
            <person name="Caufield P.W."/>
            <person name="Cui Y."/>
            <person name="Zhang H."/>
            <person name="O'Toole P.W."/>
        </authorList>
    </citation>
    <scope>NUCLEOTIDE SEQUENCE [LARGE SCALE GENOMIC DNA]</scope>
    <source>
        <strain evidence="2 3">DSM 17758</strain>
    </source>
</reference>
<dbReference type="OrthoDB" id="2192445at2"/>
<proteinExistence type="predicted"/>
<gene>
    <name evidence="2" type="ORF">FC15_GL001703</name>
</gene>
<name>A0A0R1VUH7_9LACO</name>
<dbReference type="STRING" id="1423735.FC15_GL001703"/>
<evidence type="ECO:0000256" key="1">
    <source>
        <dbReference type="SAM" id="Phobius"/>
    </source>
</evidence>
<dbReference type="RefSeq" id="WP_057824732.1">
    <property type="nucleotide sequence ID" value="NZ_AZFX01000058.1"/>
</dbReference>
<keyword evidence="1" id="KW-0472">Membrane</keyword>
<organism evidence="2 3">
    <name type="scientific">Lapidilactobacillus concavus DSM 17758</name>
    <dbReference type="NCBI Taxonomy" id="1423735"/>
    <lineage>
        <taxon>Bacteria</taxon>
        <taxon>Bacillati</taxon>
        <taxon>Bacillota</taxon>
        <taxon>Bacilli</taxon>
        <taxon>Lactobacillales</taxon>
        <taxon>Lactobacillaceae</taxon>
        <taxon>Lapidilactobacillus</taxon>
    </lineage>
</organism>
<evidence type="ECO:0000313" key="2">
    <source>
        <dbReference type="EMBL" id="KRM09202.1"/>
    </source>
</evidence>
<dbReference type="PATRIC" id="fig|1423735.3.peg.1770"/>
<comment type="caution">
    <text evidence="2">The sequence shown here is derived from an EMBL/GenBank/DDBJ whole genome shotgun (WGS) entry which is preliminary data.</text>
</comment>
<feature type="transmembrane region" description="Helical" evidence="1">
    <location>
        <begin position="48"/>
        <end position="74"/>
    </location>
</feature>
<dbReference type="AlphaFoldDB" id="A0A0R1VUH7"/>
<dbReference type="Proteomes" id="UP000051315">
    <property type="component" value="Unassembled WGS sequence"/>
</dbReference>
<dbReference type="InterPro" id="IPR046503">
    <property type="entry name" value="DUF6681"/>
</dbReference>
<keyword evidence="1" id="KW-1133">Transmembrane helix</keyword>
<evidence type="ECO:0000313" key="3">
    <source>
        <dbReference type="Proteomes" id="UP000051315"/>
    </source>
</evidence>
<dbReference type="Pfam" id="PF20386">
    <property type="entry name" value="DUF6681"/>
    <property type="match status" value="1"/>
</dbReference>